<dbReference type="SUPFAM" id="SSF53098">
    <property type="entry name" value="Ribonuclease H-like"/>
    <property type="match status" value="1"/>
</dbReference>
<evidence type="ECO:0000256" key="1">
    <source>
        <dbReference type="SAM" id="MobiDB-lite"/>
    </source>
</evidence>
<proteinExistence type="predicted"/>
<dbReference type="InterPro" id="IPR036397">
    <property type="entry name" value="RNaseH_sf"/>
</dbReference>
<feature type="region of interest" description="Disordered" evidence="1">
    <location>
        <begin position="203"/>
        <end position="261"/>
    </location>
</feature>
<protein>
    <recommendedName>
        <fullName evidence="2">Integrase catalytic domain-containing protein</fullName>
    </recommendedName>
</protein>
<dbReference type="GeneID" id="134290691"/>
<evidence type="ECO:0000313" key="3">
    <source>
        <dbReference type="EnsemblMetazoa" id="AALFPA23_010440.P14611"/>
    </source>
</evidence>
<sequence>MWGLPLILQSDNGPPFQSSAFIEYWENKGVKIRKSIPLWPQSNGAVERQNQGIIKAVSASKLEGTNWRHALQHYVHNHNNLIPHSRLGVTPFELLVGWKFRGTFVSLWKPTQLDYDELQEKDSEAKLISKQHTDAARGAKESTIKPGDTVLVSQARKSKTDPTFSGERFKVLAREGAKIVVLSRSGVQYTRNVQDVKLAPPEPLVDQPAELEPSAASEAIPGTSSKIGDSFSGPDPSTREPSELIPSSRQETGRHFRDRSKVKKPARFDDRFVYFVYD</sequence>
<dbReference type="Proteomes" id="UP000069940">
    <property type="component" value="Unassembled WGS sequence"/>
</dbReference>
<dbReference type="InterPro" id="IPR050951">
    <property type="entry name" value="Retrovirus_Pol_polyprotein"/>
</dbReference>
<evidence type="ECO:0000313" key="4">
    <source>
        <dbReference type="Proteomes" id="UP000069940"/>
    </source>
</evidence>
<dbReference type="RefSeq" id="XP_062713852.1">
    <property type="nucleotide sequence ID" value="XM_062857868.1"/>
</dbReference>
<name>A0ABM1YMA4_AEDAL</name>
<dbReference type="PANTHER" id="PTHR37984:SF11">
    <property type="entry name" value="INTEGRASE CATALYTIC DOMAIN-CONTAINING PROTEIN"/>
    <property type="match status" value="1"/>
</dbReference>
<organism evidence="3 4">
    <name type="scientific">Aedes albopictus</name>
    <name type="common">Asian tiger mosquito</name>
    <name type="synonym">Stegomyia albopicta</name>
    <dbReference type="NCBI Taxonomy" id="7160"/>
    <lineage>
        <taxon>Eukaryota</taxon>
        <taxon>Metazoa</taxon>
        <taxon>Ecdysozoa</taxon>
        <taxon>Arthropoda</taxon>
        <taxon>Hexapoda</taxon>
        <taxon>Insecta</taxon>
        <taxon>Pterygota</taxon>
        <taxon>Neoptera</taxon>
        <taxon>Endopterygota</taxon>
        <taxon>Diptera</taxon>
        <taxon>Nematocera</taxon>
        <taxon>Culicoidea</taxon>
        <taxon>Culicidae</taxon>
        <taxon>Culicinae</taxon>
        <taxon>Aedini</taxon>
        <taxon>Aedes</taxon>
        <taxon>Stegomyia</taxon>
    </lineage>
</organism>
<dbReference type="PANTHER" id="PTHR37984">
    <property type="entry name" value="PROTEIN CBG26694"/>
    <property type="match status" value="1"/>
</dbReference>
<accession>A0ABM1YMA4</accession>
<dbReference type="PROSITE" id="PS50994">
    <property type="entry name" value="INTEGRASE"/>
    <property type="match status" value="1"/>
</dbReference>
<reference evidence="4" key="1">
    <citation type="journal article" date="2015" name="Proc. Natl. Acad. Sci. U.S.A.">
        <title>Genome sequence of the Asian Tiger mosquito, Aedes albopictus, reveals insights into its biology, genetics, and evolution.</title>
        <authorList>
            <person name="Chen X.G."/>
            <person name="Jiang X."/>
            <person name="Gu J."/>
            <person name="Xu M."/>
            <person name="Wu Y."/>
            <person name="Deng Y."/>
            <person name="Zhang C."/>
            <person name="Bonizzoni M."/>
            <person name="Dermauw W."/>
            <person name="Vontas J."/>
            <person name="Armbruster P."/>
            <person name="Huang X."/>
            <person name="Yang Y."/>
            <person name="Zhang H."/>
            <person name="He W."/>
            <person name="Peng H."/>
            <person name="Liu Y."/>
            <person name="Wu K."/>
            <person name="Chen J."/>
            <person name="Lirakis M."/>
            <person name="Topalis P."/>
            <person name="Van Leeuwen T."/>
            <person name="Hall A.B."/>
            <person name="Jiang X."/>
            <person name="Thorpe C."/>
            <person name="Mueller R.L."/>
            <person name="Sun C."/>
            <person name="Waterhouse R.M."/>
            <person name="Yan G."/>
            <person name="Tu Z.J."/>
            <person name="Fang X."/>
            <person name="James A.A."/>
        </authorList>
    </citation>
    <scope>NUCLEOTIDE SEQUENCE [LARGE SCALE GENOMIC DNA]</scope>
    <source>
        <strain evidence="4">Foshan</strain>
    </source>
</reference>
<dbReference type="InterPro" id="IPR012337">
    <property type="entry name" value="RNaseH-like_sf"/>
</dbReference>
<dbReference type="InterPro" id="IPR001584">
    <property type="entry name" value="Integrase_cat-core"/>
</dbReference>
<dbReference type="Gene3D" id="3.30.420.10">
    <property type="entry name" value="Ribonuclease H-like superfamily/Ribonuclease H"/>
    <property type="match status" value="1"/>
</dbReference>
<dbReference type="EnsemblMetazoa" id="AALFPA23_010440.R14611">
    <property type="protein sequence ID" value="AALFPA23_010440.P14611"/>
    <property type="gene ID" value="AALFPA23_010440"/>
</dbReference>
<feature type="domain" description="Integrase catalytic" evidence="2">
    <location>
        <begin position="1"/>
        <end position="99"/>
    </location>
</feature>
<keyword evidence="4" id="KW-1185">Reference proteome</keyword>
<evidence type="ECO:0000259" key="2">
    <source>
        <dbReference type="PROSITE" id="PS50994"/>
    </source>
</evidence>
<reference evidence="3" key="2">
    <citation type="submission" date="2025-05" db="UniProtKB">
        <authorList>
            <consortium name="EnsemblMetazoa"/>
        </authorList>
    </citation>
    <scope>IDENTIFICATION</scope>
    <source>
        <strain evidence="3">Foshan</strain>
    </source>
</reference>
<feature type="compositionally biased region" description="Low complexity" evidence="1">
    <location>
        <begin position="208"/>
        <end position="219"/>
    </location>
</feature>